<gene>
    <name evidence="10" type="ORF">Fokcrypt_00369</name>
</gene>
<accession>A0ABZ0URH0</accession>
<feature type="transmembrane region" description="Helical" evidence="7">
    <location>
        <begin position="375"/>
        <end position="397"/>
    </location>
</feature>
<dbReference type="Pfam" id="PF12704">
    <property type="entry name" value="MacB_PCD"/>
    <property type="match status" value="1"/>
</dbReference>
<dbReference type="PANTHER" id="PTHR30489:SF0">
    <property type="entry name" value="LIPOPROTEIN-RELEASING SYSTEM TRANSMEMBRANE PROTEIN LOLE"/>
    <property type="match status" value="1"/>
</dbReference>
<evidence type="ECO:0000313" key="10">
    <source>
        <dbReference type="EMBL" id="WPX97846.1"/>
    </source>
</evidence>
<feature type="domain" description="ABC3 transporter permease C-terminal" evidence="8">
    <location>
        <begin position="274"/>
        <end position="407"/>
    </location>
</feature>
<keyword evidence="10" id="KW-0449">Lipoprotein</keyword>
<evidence type="ECO:0000259" key="8">
    <source>
        <dbReference type="Pfam" id="PF02687"/>
    </source>
</evidence>
<dbReference type="InterPro" id="IPR051447">
    <property type="entry name" value="Lipoprotein-release_system"/>
</dbReference>
<comment type="subcellular location">
    <subcellularLocation>
        <location evidence="1">Cell membrane</location>
        <topology evidence="1">Multi-pass membrane protein</topology>
    </subcellularLocation>
</comment>
<keyword evidence="4 7" id="KW-0812">Transmembrane</keyword>
<keyword evidence="11" id="KW-1185">Reference proteome</keyword>
<keyword evidence="3" id="KW-1003">Cell membrane</keyword>
<dbReference type="InterPro" id="IPR003838">
    <property type="entry name" value="ABC3_permease_C"/>
</dbReference>
<evidence type="ECO:0000256" key="5">
    <source>
        <dbReference type="ARBA" id="ARBA00022989"/>
    </source>
</evidence>
<dbReference type="RefSeq" id="WP_323722493.1">
    <property type="nucleotide sequence ID" value="NZ_CP110343.1"/>
</dbReference>
<evidence type="ECO:0000256" key="1">
    <source>
        <dbReference type="ARBA" id="ARBA00004651"/>
    </source>
</evidence>
<keyword evidence="5 7" id="KW-1133">Transmembrane helix</keyword>
<dbReference type="InterPro" id="IPR025857">
    <property type="entry name" value="MacB_PCD"/>
</dbReference>
<evidence type="ECO:0000256" key="7">
    <source>
        <dbReference type="SAM" id="Phobius"/>
    </source>
</evidence>
<comment type="similarity">
    <text evidence="2">Belongs to the ABC-4 integral membrane protein family. LolC/E subfamily.</text>
</comment>
<protein>
    <submittedName>
        <fullName evidence="10">Lipoprotein-releasing transmembrane protein LolC</fullName>
    </submittedName>
</protein>
<dbReference type="EMBL" id="CP110343">
    <property type="protein sequence ID" value="WPX97846.1"/>
    <property type="molecule type" value="Genomic_DNA"/>
</dbReference>
<sequence length="414" mass="46378">MMIEFAIARRFALSRQNRAFMYIINAFAIAGIAIGVATLIIVTSVMYGYKSYIVTKMLGVQSHILVYPYEGTMICDEHDVEKVKNIKDVEHVSCVIQGQAMITYNKNIDGVLIKGIDNDALDYSFTKGGFIRGNITTHKHDDNAFFIVGNGIMKSALRDGTLKVKLTIPQFVETFLGIIPRSKSYQINDYFDSGMMDYNNGMIFMSIEDCRKLFGYPEKAVTGIEIMVQNPLDMSSIKAELDILFKDRYAIIDWKKRNGHLIVALDAERTTMYIILSIIIVVATFNIFSGLMVMVQDKRKEIAILRTIGMSKLSIMSIFLLCSIYIGVVGTILGVVFGCIFAKNLPLIRYMVEELFDISLFDPKIYILTELPIELSLSSIVLIATFSIICSLFASLYPSLSIAKISPSTVLKDG</sequence>
<feature type="transmembrane region" description="Helical" evidence="7">
    <location>
        <begin position="20"/>
        <end position="49"/>
    </location>
</feature>
<dbReference type="Pfam" id="PF02687">
    <property type="entry name" value="FtsX"/>
    <property type="match status" value="1"/>
</dbReference>
<evidence type="ECO:0000256" key="3">
    <source>
        <dbReference type="ARBA" id="ARBA00022475"/>
    </source>
</evidence>
<keyword evidence="6 7" id="KW-0472">Membrane</keyword>
<dbReference type="Proteomes" id="UP001325140">
    <property type="component" value="Chromosome"/>
</dbReference>
<reference evidence="10" key="1">
    <citation type="submission" date="2022-10" db="EMBL/GenBank/DDBJ databases">
        <title>Host association and intracellularity evolved multiple times independently in the Rickettsiales.</title>
        <authorList>
            <person name="Castelli M."/>
            <person name="Nardi T."/>
            <person name="Gammuto L."/>
            <person name="Bellinzona G."/>
            <person name="Sabaneyeva E."/>
            <person name="Potekhin A."/>
            <person name="Serra V."/>
            <person name="Petroni G."/>
            <person name="Sassera D."/>
        </authorList>
    </citation>
    <scope>NUCLEOTIDE SEQUENCE [LARGE SCALE GENOMIC DNA]</scope>
    <source>
        <strain evidence="10">US_Bl 11III1</strain>
    </source>
</reference>
<evidence type="ECO:0000256" key="6">
    <source>
        <dbReference type="ARBA" id="ARBA00023136"/>
    </source>
</evidence>
<name>A0ABZ0URH0_9RICK</name>
<dbReference type="PANTHER" id="PTHR30489">
    <property type="entry name" value="LIPOPROTEIN-RELEASING SYSTEM TRANSMEMBRANE PROTEIN LOLE"/>
    <property type="match status" value="1"/>
</dbReference>
<feature type="transmembrane region" description="Helical" evidence="7">
    <location>
        <begin position="272"/>
        <end position="295"/>
    </location>
</feature>
<feature type="transmembrane region" description="Helical" evidence="7">
    <location>
        <begin position="316"/>
        <end position="343"/>
    </location>
</feature>
<evidence type="ECO:0000256" key="2">
    <source>
        <dbReference type="ARBA" id="ARBA00005236"/>
    </source>
</evidence>
<organism evidence="10 11">
    <name type="scientific">Candidatus Fokinia crypta</name>
    <dbReference type="NCBI Taxonomy" id="1920990"/>
    <lineage>
        <taxon>Bacteria</taxon>
        <taxon>Pseudomonadati</taxon>
        <taxon>Pseudomonadota</taxon>
        <taxon>Alphaproteobacteria</taxon>
        <taxon>Rickettsiales</taxon>
        <taxon>Candidatus Midichloriaceae</taxon>
        <taxon>Candidatus Fokinia</taxon>
    </lineage>
</organism>
<feature type="domain" description="MacB-like periplasmic core" evidence="9">
    <location>
        <begin position="27"/>
        <end position="242"/>
    </location>
</feature>
<evidence type="ECO:0000256" key="4">
    <source>
        <dbReference type="ARBA" id="ARBA00022692"/>
    </source>
</evidence>
<proteinExistence type="inferred from homology"/>
<evidence type="ECO:0000259" key="9">
    <source>
        <dbReference type="Pfam" id="PF12704"/>
    </source>
</evidence>
<evidence type="ECO:0000313" key="11">
    <source>
        <dbReference type="Proteomes" id="UP001325140"/>
    </source>
</evidence>